<accession>A0A069CY37</accession>
<dbReference type="InterPro" id="IPR022742">
    <property type="entry name" value="Hydrolase_4"/>
</dbReference>
<evidence type="ECO:0000313" key="3">
    <source>
        <dbReference type="EMBL" id="GAK30006.1"/>
    </source>
</evidence>
<dbReference type="PANTHER" id="PTHR43358">
    <property type="entry name" value="ALPHA/BETA-HYDROLASE"/>
    <property type="match status" value="1"/>
</dbReference>
<organism evidence="3 4">
    <name type="scientific">Weissella oryzae (strain DSM 25784 / JCM 18191 / LMG 30913 / SG25)</name>
    <dbReference type="NCBI Taxonomy" id="1329250"/>
    <lineage>
        <taxon>Bacteria</taxon>
        <taxon>Bacillati</taxon>
        <taxon>Bacillota</taxon>
        <taxon>Bacilli</taxon>
        <taxon>Lactobacillales</taxon>
        <taxon>Lactobacillaceae</taxon>
        <taxon>Weissella</taxon>
    </lineage>
</organism>
<dbReference type="InterPro" id="IPR029058">
    <property type="entry name" value="AB_hydrolase_fold"/>
</dbReference>
<dbReference type="Proteomes" id="UP000030643">
    <property type="component" value="Unassembled WGS sequence"/>
</dbReference>
<dbReference type="InterPro" id="IPR052920">
    <property type="entry name" value="DNA-binding_regulatory"/>
</dbReference>
<name>A0A069CY37_WEIOS</name>
<dbReference type="eggNOG" id="COG1073">
    <property type="taxonomic scope" value="Bacteria"/>
</dbReference>
<evidence type="ECO:0000259" key="2">
    <source>
        <dbReference type="Pfam" id="PF12146"/>
    </source>
</evidence>
<keyword evidence="1" id="KW-1133">Transmembrane helix</keyword>
<dbReference type="Pfam" id="PF12146">
    <property type="entry name" value="Hydrolase_4"/>
    <property type="match status" value="1"/>
</dbReference>
<keyword evidence="4" id="KW-1185">Reference proteome</keyword>
<gene>
    <name evidence="3" type="ORF">WOSG25_010930</name>
</gene>
<proteinExistence type="predicted"/>
<dbReference type="AlphaFoldDB" id="A0A069CY37"/>
<protein>
    <submittedName>
        <fullName evidence="3">S9 family peptidase</fullName>
    </submittedName>
</protein>
<dbReference type="SUPFAM" id="SSF53474">
    <property type="entry name" value="alpha/beta-Hydrolases"/>
    <property type="match status" value="1"/>
</dbReference>
<evidence type="ECO:0000256" key="1">
    <source>
        <dbReference type="SAM" id="Phobius"/>
    </source>
</evidence>
<feature type="transmembrane region" description="Helical" evidence="1">
    <location>
        <begin position="14"/>
        <end position="37"/>
    </location>
</feature>
<dbReference type="PANTHER" id="PTHR43358:SF4">
    <property type="entry name" value="ALPHA_BETA HYDROLASE FOLD-1 DOMAIN-CONTAINING PROTEIN"/>
    <property type="match status" value="1"/>
</dbReference>
<sequence length="322" mass="35905">MVKEKQRWTKKKRIWMVIGSVVTLVVVVTIAAGGYFFKVAEVRENKSFIKGTELSKDAVLYQEQEAFLQQPKLTEWQMKAKDGTKLVGYYLPAQTVTNKTVVVIHGFGVDHRAMAPYGTLFHKLGYNVLMPDDRAAGKSGGKYIGYGYLDAKDYLGWINQVIQRNGQNSQIAVMGASMGGATTMMLSGMNPPKQVKTFIEDAGYSSVDAELKYQAGSMYGMPKWLSNVLIPVVSAYSKVFAGYSYGQADAVKLLHNNKRPMLFIHGGADDFVPTRFINQVYAASRGPKEKWIVPGAKHVQSYATDPVGYEHKIEAFMDKYFK</sequence>
<keyword evidence="1" id="KW-0472">Membrane</keyword>
<keyword evidence="1" id="KW-0812">Transmembrane</keyword>
<reference evidence="4" key="1">
    <citation type="journal article" date="2014" name="Genome Announc.">
        <title>Draft genome sequence of Weissella oryzae SG25T, isolated from fermented rice grains.</title>
        <authorList>
            <person name="Tanizawa Y."/>
            <person name="Fujisawa T."/>
            <person name="Mochizuki T."/>
            <person name="Kaminuma E."/>
            <person name="Suzuki Y."/>
            <person name="Nakamura Y."/>
            <person name="Tohno M."/>
        </authorList>
    </citation>
    <scope>NUCLEOTIDE SEQUENCE [LARGE SCALE GENOMIC DNA]</scope>
    <source>
        <strain evidence="4">DSM 25784 / JCM 18191 / LMG 30913 / SG25</strain>
    </source>
</reference>
<dbReference type="STRING" id="1329250.WOSG25_010930"/>
<feature type="domain" description="Serine aminopeptidase S33" evidence="2">
    <location>
        <begin position="98"/>
        <end position="208"/>
    </location>
</feature>
<evidence type="ECO:0000313" key="4">
    <source>
        <dbReference type="Proteomes" id="UP000030643"/>
    </source>
</evidence>
<dbReference type="Gene3D" id="3.40.50.1820">
    <property type="entry name" value="alpha/beta hydrolase"/>
    <property type="match status" value="1"/>
</dbReference>
<dbReference type="EMBL" id="DF820484">
    <property type="protein sequence ID" value="GAK30006.1"/>
    <property type="molecule type" value="Genomic_DNA"/>
</dbReference>